<proteinExistence type="predicted"/>
<dbReference type="AlphaFoldDB" id="A0A5B7EA24"/>
<name>A0A5B7EA24_PORTR</name>
<gene>
    <name evidence="1" type="ORF">E2C01_023012</name>
</gene>
<dbReference type="EMBL" id="VSRR010002131">
    <property type="protein sequence ID" value="MPC29763.1"/>
    <property type="molecule type" value="Genomic_DNA"/>
</dbReference>
<accession>A0A5B7EA24</accession>
<dbReference type="Proteomes" id="UP000324222">
    <property type="component" value="Unassembled WGS sequence"/>
</dbReference>
<organism evidence="1 2">
    <name type="scientific">Portunus trituberculatus</name>
    <name type="common">Swimming crab</name>
    <name type="synonym">Neptunus trituberculatus</name>
    <dbReference type="NCBI Taxonomy" id="210409"/>
    <lineage>
        <taxon>Eukaryota</taxon>
        <taxon>Metazoa</taxon>
        <taxon>Ecdysozoa</taxon>
        <taxon>Arthropoda</taxon>
        <taxon>Crustacea</taxon>
        <taxon>Multicrustacea</taxon>
        <taxon>Malacostraca</taxon>
        <taxon>Eumalacostraca</taxon>
        <taxon>Eucarida</taxon>
        <taxon>Decapoda</taxon>
        <taxon>Pleocyemata</taxon>
        <taxon>Brachyura</taxon>
        <taxon>Eubrachyura</taxon>
        <taxon>Portunoidea</taxon>
        <taxon>Portunidae</taxon>
        <taxon>Portuninae</taxon>
        <taxon>Portunus</taxon>
    </lineage>
</organism>
<evidence type="ECO:0000313" key="2">
    <source>
        <dbReference type="Proteomes" id="UP000324222"/>
    </source>
</evidence>
<protein>
    <submittedName>
        <fullName evidence="1">Uncharacterized protein</fullName>
    </submittedName>
</protein>
<sequence>MAIPVFHSVPRVKSVPGDSGWEGRDPPFCSLAQRGVWGLREEGGTEWKSVGADGRAEEGRGGV</sequence>
<reference evidence="1 2" key="1">
    <citation type="submission" date="2019-05" db="EMBL/GenBank/DDBJ databases">
        <title>Another draft genome of Portunus trituberculatus and its Hox gene families provides insights of decapod evolution.</title>
        <authorList>
            <person name="Jeong J.-H."/>
            <person name="Song I."/>
            <person name="Kim S."/>
            <person name="Choi T."/>
            <person name="Kim D."/>
            <person name="Ryu S."/>
            <person name="Kim W."/>
        </authorList>
    </citation>
    <scope>NUCLEOTIDE SEQUENCE [LARGE SCALE GENOMIC DNA]</scope>
    <source>
        <tissue evidence="1">Muscle</tissue>
    </source>
</reference>
<comment type="caution">
    <text evidence="1">The sequence shown here is derived from an EMBL/GenBank/DDBJ whole genome shotgun (WGS) entry which is preliminary data.</text>
</comment>
<keyword evidence="2" id="KW-1185">Reference proteome</keyword>
<evidence type="ECO:0000313" key="1">
    <source>
        <dbReference type="EMBL" id="MPC29763.1"/>
    </source>
</evidence>